<reference evidence="4" key="1">
    <citation type="submission" date="2018-05" db="EMBL/GenBank/DDBJ databases">
        <authorList>
            <person name="Lanie J.A."/>
            <person name="Ng W.-L."/>
            <person name="Kazmierczak K.M."/>
            <person name="Andrzejewski T.M."/>
            <person name="Davidsen T.M."/>
            <person name="Wayne K.J."/>
            <person name="Tettelin H."/>
            <person name="Glass J.I."/>
            <person name="Rusch D."/>
            <person name="Podicherti R."/>
            <person name="Tsui H.-C.T."/>
            <person name="Winkler M.E."/>
        </authorList>
    </citation>
    <scope>NUCLEOTIDE SEQUENCE</scope>
</reference>
<name>A0A381Q945_9ZZZZ</name>
<keyword evidence="1" id="KW-0808">Transferase</keyword>
<accession>A0A381Q945</accession>
<dbReference type="InterPro" id="IPR016181">
    <property type="entry name" value="Acyl_CoA_acyltransferase"/>
</dbReference>
<dbReference type="InterPro" id="IPR000182">
    <property type="entry name" value="GNAT_dom"/>
</dbReference>
<dbReference type="PANTHER" id="PTHR43420:SF51">
    <property type="entry name" value="PEPTIDYL-LYSINE N-ACETYLTRANSFERASE YIAC"/>
    <property type="match status" value="1"/>
</dbReference>
<dbReference type="EMBL" id="UINC01001242">
    <property type="protein sequence ID" value="SUZ75364.1"/>
    <property type="molecule type" value="Genomic_DNA"/>
</dbReference>
<evidence type="ECO:0000256" key="2">
    <source>
        <dbReference type="ARBA" id="ARBA00023315"/>
    </source>
</evidence>
<dbReference type="Pfam" id="PF00583">
    <property type="entry name" value="Acetyltransf_1"/>
    <property type="match status" value="1"/>
</dbReference>
<dbReference type="PANTHER" id="PTHR43420">
    <property type="entry name" value="ACETYLTRANSFERASE"/>
    <property type="match status" value="1"/>
</dbReference>
<proteinExistence type="predicted"/>
<gene>
    <name evidence="4" type="ORF">METZ01_LOCUS28218</name>
</gene>
<keyword evidence="2" id="KW-0012">Acyltransferase</keyword>
<feature type="domain" description="N-acetyltransferase" evidence="3">
    <location>
        <begin position="9"/>
        <end position="161"/>
    </location>
</feature>
<dbReference type="GO" id="GO:0016747">
    <property type="term" value="F:acyltransferase activity, transferring groups other than amino-acyl groups"/>
    <property type="evidence" value="ECO:0007669"/>
    <property type="project" value="InterPro"/>
</dbReference>
<dbReference type="CDD" id="cd04301">
    <property type="entry name" value="NAT_SF"/>
    <property type="match status" value="1"/>
</dbReference>
<organism evidence="4">
    <name type="scientific">marine metagenome</name>
    <dbReference type="NCBI Taxonomy" id="408172"/>
    <lineage>
        <taxon>unclassified sequences</taxon>
        <taxon>metagenomes</taxon>
        <taxon>ecological metagenomes</taxon>
    </lineage>
</organism>
<dbReference type="AlphaFoldDB" id="A0A381Q945"/>
<evidence type="ECO:0000259" key="3">
    <source>
        <dbReference type="PROSITE" id="PS51186"/>
    </source>
</evidence>
<protein>
    <recommendedName>
        <fullName evidence="3">N-acetyltransferase domain-containing protein</fullName>
    </recommendedName>
</protein>
<dbReference type="PROSITE" id="PS51186">
    <property type="entry name" value="GNAT"/>
    <property type="match status" value="1"/>
</dbReference>
<evidence type="ECO:0000256" key="1">
    <source>
        <dbReference type="ARBA" id="ARBA00022679"/>
    </source>
</evidence>
<dbReference type="InterPro" id="IPR050680">
    <property type="entry name" value="YpeA/RimI_acetyltransf"/>
</dbReference>
<dbReference type="SUPFAM" id="SSF55729">
    <property type="entry name" value="Acyl-CoA N-acyltransferases (Nat)"/>
    <property type="match status" value="1"/>
</dbReference>
<evidence type="ECO:0000313" key="4">
    <source>
        <dbReference type="EMBL" id="SUZ75364.1"/>
    </source>
</evidence>
<dbReference type="Gene3D" id="3.40.630.30">
    <property type="match status" value="1"/>
</dbReference>
<sequence>MSEQEYTLEEISYSRKEDCRIMEAVLKNWFQSPKTLNFVSPSLSFPFKFKKWVSVSYADMVDKTTTIVLKQDDWIIGHISMRVIEDNAHLFHLFIAPSNRKCGLATKLVNAIENQGKNLGCKTFSLNIVPKNDIAKKLYEKLGYKETQRSESHSIKMEKKA</sequence>